<dbReference type="Pfam" id="PF01554">
    <property type="entry name" value="MatE"/>
    <property type="match status" value="2"/>
</dbReference>
<dbReference type="GO" id="GO:0042910">
    <property type="term" value="F:xenobiotic transmembrane transporter activity"/>
    <property type="evidence" value="ECO:0007669"/>
    <property type="project" value="InterPro"/>
</dbReference>
<evidence type="ECO:0000256" key="3">
    <source>
        <dbReference type="ARBA" id="ARBA00022475"/>
    </source>
</evidence>
<comment type="subcellular location">
    <subcellularLocation>
        <location evidence="1">Cell membrane</location>
        <topology evidence="1">Multi-pass membrane protein</topology>
    </subcellularLocation>
</comment>
<proteinExistence type="predicted"/>
<dbReference type="NCBIfam" id="TIGR00797">
    <property type="entry name" value="matE"/>
    <property type="match status" value="1"/>
</dbReference>
<dbReference type="PIRSF" id="PIRSF006603">
    <property type="entry name" value="DinF"/>
    <property type="match status" value="1"/>
</dbReference>
<keyword evidence="9" id="KW-1185">Reference proteome</keyword>
<evidence type="ECO:0000256" key="4">
    <source>
        <dbReference type="ARBA" id="ARBA00022692"/>
    </source>
</evidence>
<evidence type="ECO:0000256" key="6">
    <source>
        <dbReference type="ARBA" id="ARBA00023136"/>
    </source>
</evidence>
<protein>
    <submittedName>
        <fullName evidence="8">MATE family efflux transporter</fullName>
    </submittedName>
</protein>
<gene>
    <name evidence="8" type="ORF">FYJ84_08840</name>
</gene>
<evidence type="ECO:0000256" key="7">
    <source>
        <dbReference type="SAM" id="Phobius"/>
    </source>
</evidence>
<keyword evidence="3" id="KW-1003">Cell membrane</keyword>
<organism evidence="8 9">
    <name type="scientific">Anaerovibrio slackiae</name>
    <dbReference type="NCBI Taxonomy" id="2652309"/>
    <lineage>
        <taxon>Bacteria</taxon>
        <taxon>Bacillati</taxon>
        <taxon>Bacillota</taxon>
        <taxon>Negativicutes</taxon>
        <taxon>Selenomonadales</taxon>
        <taxon>Selenomonadaceae</taxon>
        <taxon>Anaerovibrio</taxon>
    </lineage>
</organism>
<dbReference type="CDD" id="cd13138">
    <property type="entry name" value="MATE_yoeA_like"/>
    <property type="match status" value="1"/>
</dbReference>
<feature type="transmembrane region" description="Helical" evidence="7">
    <location>
        <begin position="174"/>
        <end position="193"/>
    </location>
</feature>
<dbReference type="RefSeq" id="WP_154407257.1">
    <property type="nucleotide sequence ID" value="NZ_VUNR01000016.1"/>
</dbReference>
<dbReference type="GO" id="GO:0005886">
    <property type="term" value="C:plasma membrane"/>
    <property type="evidence" value="ECO:0007669"/>
    <property type="project" value="UniProtKB-SubCell"/>
</dbReference>
<keyword evidence="2" id="KW-0813">Transport</keyword>
<dbReference type="PANTHER" id="PTHR43549">
    <property type="entry name" value="MULTIDRUG RESISTANCE PROTEIN YPNP-RELATED"/>
    <property type="match status" value="1"/>
</dbReference>
<dbReference type="GeneID" id="96779023"/>
<feature type="transmembrane region" description="Helical" evidence="7">
    <location>
        <begin position="288"/>
        <end position="309"/>
    </location>
</feature>
<feature type="transmembrane region" description="Helical" evidence="7">
    <location>
        <begin position="140"/>
        <end position="162"/>
    </location>
</feature>
<feature type="transmembrane region" description="Helical" evidence="7">
    <location>
        <begin position="402"/>
        <end position="421"/>
    </location>
</feature>
<keyword evidence="5 7" id="KW-1133">Transmembrane helix</keyword>
<dbReference type="EMBL" id="VUNR01000016">
    <property type="protein sequence ID" value="MSU09089.1"/>
    <property type="molecule type" value="Genomic_DNA"/>
</dbReference>
<feature type="transmembrane region" description="Helical" evidence="7">
    <location>
        <begin position="427"/>
        <end position="444"/>
    </location>
</feature>
<feature type="transmembrane region" description="Helical" evidence="7">
    <location>
        <begin position="246"/>
        <end position="268"/>
    </location>
</feature>
<sequence>MAENANNNTKDMTEGSPARLILFFTLPLIAGNIFQQLYGFVDTLIVGRFLGVEALAAVGCTGCLMFLLVGCIMGMTAGLTIITGQRFGARDYEGVRRSAAACVVLTMAVSFVTAFIGAYFARDILVLMDTPPDILDGAEAFISIVVGGSPLFSVFIVGANLLRALGDSRHPTMFLATSLCINILLEPLFLLVFEWGIPGAAEAMIVSQALGGLIVWLYIWRKVPALRIQAGDWRLDREFLWQHLRVGLPMAFQTSIIAIGAVILQVALNGLGPVAVASYAAAQKVETIALMPMMSFGMAMAAYTAQNYGARKLGRIKKGVNQCIMMSGTFSILVGIFNIVFGSQLMFLFVGDAEPQVIDYGQVYLTTTGVCYWILALLFIYRSTLQGLGKSFVPTFAGIMELVMRAAAAIWLVQLLGFWGASMASPAAWIGSCVPLAIAYYYTLRQMKQEAREILSAK</sequence>
<dbReference type="Proteomes" id="UP000433181">
    <property type="component" value="Unassembled WGS sequence"/>
</dbReference>
<feature type="transmembrane region" description="Helical" evidence="7">
    <location>
        <begin position="54"/>
        <end position="79"/>
    </location>
</feature>
<keyword evidence="4 7" id="KW-0812">Transmembrane</keyword>
<accession>A0A6I2UH92</accession>
<keyword evidence="6 7" id="KW-0472">Membrane</keyword>
<dbReference type="InterPro" id="IPR052031">
    <property type="entry name" value="Membrane_Transporter-Flippase"/>
</dbReference>
<dbReference type="PANTHER" id="PTHR43549:SF3">
    <property type="entry name" value="MULTIDRUG RESISTANCE PROTEIN YPNP-RELATED"/>
    <property type="match status" value="1"/>
</dbReference>
<dbReference type="GO" id="GO:0015297">
    <property type="term" value="F:antiporter activity"/>
    <property type="evidence" value="ECO:0007669"/>
    <property type="project" value="InterPro"/>
</dbReference>
<dbReference type="InterPro" id="IPR002528">
    <property type="entry name" value="MATE_fam"/>
</dbReference>
<feature type="transmembrane region" description="Helical" evidence="7">
    <location>
        <begin position="199"/>
        <end position="219"/>
    </location>
</feature>
<dbReference type="InterPro" id="IPR048279">
    <property type="entry name" value="MdtK-like"/>
</dbReference>
<dbReference type="AlphaFoldDB" id="A0A6I2UH92"/>
<name>A0A6I2UH92_9FIRM</name>
<reference evidence="8 9" key="1">
    <citation type="submission" date="2019-08" db="EMBL/GenBank/DDBJ databases">
        <title>In-depth cultivation of the pig gut microbiome towards novel bacterial diversity and tailored functional studies.</title>
        <authorList>
            <person name="Wylensek D."/>
            <person name="Hitch T.C.A."/>
            <person name="Clavel T."/>
        </authorList>
    </citation>
    <scope>NUCLEOTIDE SEQUENCE [LARGE SCALE GENOMIC DNA]</scope>
    <source>
        <strain evidence="8 9">WCA-693-APC-5D-A</strain>
    </source>
</reference>
<evidence type="ECO:0000313" key="9">
    <source>
        <dbReference type="Proteomes" id="UP000433181"/>
    </source>
</evidence>
<evidence type="ECO:0000256" key="1">
    <source>
        <dbReference type="ARBA" id="ARBA00004651"/>
    </source>
</evidence>
<feature type="transmembrane region" description="Helical" evidence="7">
    <location>
        <begin position="20"/>
        <end position="38"/>
    </location>
</feature>
<evidence type="ECO:0000256" key="5">
    <source>
        <dbReference type="ARBA" id="ARBA00022989"/>
    </source>
</evidence>
<feature type="transmembrane region" description="Helical" evidence="7">
    <location>
        <begin position="363"/>
        <end position="381"/>
    </location>
</feature>
<evidence type="ECO:0000313" key="8">
    <source>
        <dbReference type="EMBL" id="MSU09089.1"/>
    </source>
</evidence>
<evidence type="ECO:0000256" key="2">
    <source>
        <dbReference type="ARBA" id="ARBA00022448"/>
    </source>
</evidence>
<feature type="transmembrane region" description="Helical" evidence="7">
    <location>
        <begin position="330"/>
        <end position="351"/>
    </location>
</feature>
<comment type="caution">
    <text evidence="8">The sequence shown here is derived from an EMBL/GenBank/DDBJ whole genome shotgun (WGS) entry which is preliminary data.</text>
</comment>
<feature type="transmembrane region" description="Helical" evidence="7">
    <location>
        <begin position="99"/>
        <end position="120"/>
    </location>
</feature>